<dbReference type="InterPro" id="IPR001387">
    <property type="entry name" value="Cro/C1-type_HTH"/>
</dbReference>
<dbReference type="CDD" id="cd00093">
    <property type="entry name" value="HTH_XRE"/>
    <property type="match status" value="1"/>
</dbReference>
<dbReference type="InterPro" id="IPR041413">
    <property type="entry name" value="MLTR_LBD"/>
</dbReference>
<keyword evidence="3" id="KW-1185">Reference proteome</keyword>
<dbReference type="Pfam" id="PF17765">
    <property type="entry name" value="MLTR_LBD"/>
    <property type="match status" value="1"/>
</dbReference>
<gene>
    <name evidence="2" type="ORF">GCM10009575_083800</name>
</gene>
<dbReference type="PANTHER" id="PTHR35010:SF2">
    <property type="entry name" value="BLL4672 PROTEIN"/>
    <property type="match status" value="1"/>
</dbReference>
<comment type="caution">
    <text evidence="2">The sequence shown here is derived from an EMBL/GenBank/DDBJ whole genome shotgun (WGS) entry which is preliminary data.</text>
</comment>
<reference evidence="2 3" key="1">
    <citation type="journal article" date="2019" name="Int. J. Syst. Evol. Microbiol.">
        <title>The Global Catalogue of Microorganisms (GCM) 10K type strain sequencing project: providing services to taxonomists for standard genome sequencing and annotation.</title>
        <authorList>
            <consortium name="The Broad Institute Genomics Platform"/>
            <consortium name="The Broad Institute Genome Sequencing Center for Infectious Disease"/>
            <person name="Wu L."/>
            <person name="Ma J."/>
        </authorList>
    </citation>
    <scope>NUCLEOTIDE SEQUENCE [LARGE SCALE GENOMIC DNA]</scope>
    <source>
        <strain evidence="2 3">JCM 11444</strain>
    </source>
</reference>
<evidence type="ECO:0000313" key="2">
    <source>
        <dbReference type="EMBL" id="GAA0955291.1"/>
    </source>
</evidence>
<dbReference type="Gene3D" id="3.30.450.180">
    <property type="match status" value="1"/>
</dbReference>
<dbReference type="InterPro" id="IPR010982">
    <property type="entry name" value="Lambda_DNA-bd_dom_sf"/>
</dbReference>
<evidence type="ECO:0000259" key="1">
    <source>
        <dbReference type="PROSITE" id="PS50943"/>
    </source>
</evidence>
<dbReference type="Pfam" id="PF13560">
    <property type="entry name" value="HTH_31"/>
    <property type="match status" value="1"/>
</dbReference>
<accession>A0ABN1RDE9</accession>
<evidence type="ECO:0000313" key="3">
    <source>
        <dbReference type="Proteomes" id="UP001500418"/>
    </source>
</evidence>
<dbReference type="SUPFAM" id="SSF47413">
    <property type="entry name" value="lambda repressor-like DNA-binding domains"/>
    <property type="match status" value="1"/>
</dbReference>
<name>A0ABN1RDE9_9ACTN</name>
<organism evidence="2 3">
    <name type="scientific">Streptomyces rhizosphaericus</name>
    <dbReference type="NCBI Taxonomy" id="114699"/>
    <lineage>
        <taxon>Bacteria</taxon>
        <taxon>Bacillati</taxon>
        <taxon>Actinomycetota</taxon>
        <taxon>Actinomycetes</taxon>
        <taxon>Kitasatosporales</taxon>
        <taxon>Streptomycetaceae</taxon>
        <taxon>Streptomyces</taxon>
        <taxon>Streptomyces violaceusniger group</taxon>
    </lineage>
</organism>
<protein>
    <submittedName>
        <fullName evidence="2">Helix-turn-helix transcriptional regulator</fullName>
    </submittedName>
</protein>
<dbReference type="PROSITE" id="PS50943">
    <property type="entry name" value="HTH_CROC1"/>
    <property type="match status" value="1"/>
</dbReference>
<dbReference type="Gene3D" id="1.10.260.40">
    <property type="entry name" value="lambda repressor-like DNA-binding domains"/>
    <property type="match status" value="1"/>
</dbReference>
<dbReference type="EMBL" id="BAAAID010000089">
    <property type="protein sequence ID" value="GAA0955291.1"/>
    <property type="molecule type" value="Genomic_DNA"/>
</dbReference>
<dbReference type="SMART" id="SM00530">
    <property type="entry name" value="HTH_XRE"/>
    <property type="match status" value="1"/>
</dbReference>
<dbReference type="Proteomes" id="UP001500418">
    <property type="component" value="Unassembled WGS sequence"/>
</dbReference>
<dbReference type="PANTHER" id="PTHR35010">
    <property type="entry name" value="BLL4672 PROTEIN-RELATED"/>
    <property type="match status" value="1"/>
</dbReference>
<proteinExistence type="predicted"/>
<sequence>MDNALGDFLRARREQVTPTDAGLSPGHGLRRVTGLRREEVAMLAGISAEYYLRLEQGRDRNPSAQVLEALAQVLQLDTEGTAYLLSLTAPKPRRGLDHPDERLPSGLDMLLRTLNVPAFVFNQYSDVLAANRLAQALSPELTPGTNRLRALFTDEALQEYHADWEHYTAVAVAHLRATVGTQTDDERLQSLIGEMSLKSDRFRQLWARHDVRSAAEATFRIQHPQVGSLELLVEKFQVVGASRLEMMLLHTEPGTRSADALALLASLDASS</sequence>
<feature type="domain" description="HTH cro/C1-type" evidence="1">
    <location>
        <begin position="34"/>
        <end position="81"/>
    </location>
</feature>